<evidence type="ECO:0000313" key="1">
    <source>
        <dbReference type="EMBL" id="PRQ49087.1"/>
    </source>
</evidence>
<accession>A0A2P6RRP7</accession>
<dbReference type="GO" id="GO:0004764">
    <property type="term" value="F:shikimate 3-dehydrogenase (NADP+) activity"/>
    <property type="evidence" value="ECO:0007669"/>
    <property type="project" value="UniProtKB-EC"/>
</dbReference>
<keyword evidence="1" id="KW-0560">Oxidoreductase</keyword>
<gene>
    <name evidence="1" type="ORF">RchiOBHm_Chr2g0118011</name>
</gene>
<dbReference type="Gene3D" id="3.20.20.70">
    <property type="entry name" value="Aldolase class I"/>
    <property type="match status" value="1"/>
</dbReference>
<sequence length="87" mass="9588">MDCQNVMAQVGGGGMRKSSTLLCAPIMAKSVANMVVDIGRAKAVGADLVEIRLVHLKVFNSNEEKNPLCSLFSLIRYYYFARNMLCD</sequence>
<dbReference type="STRING" id="74649.A0A2P6RRP7"/>
<protein>
    <submittedName>
        <fullName evidence="1">Putative shikimate dehydrogenase, 3-dehydroquinate dehydratase</fullName>
        <ecNumber evidence="1">1.1.1.25</ecNumber>
        <ecNumber evidence="1">4.2.1.10</ecNumber>
    </submittedName>
</protein>
<dbReference type="Gramene" id="PRQ49087">
    <property type="protein sequence ID" value="PRQ49087"/>
    <property type="gene ID" value="RchiOBHm_Chr2g0118011"/>
</dbReference>
<name>A0A2P6RRP7_ROSCH</name>
<dbReference type="AlphaFoldDB" id="A0A2P6RRP7"/>
<dbReference type="EC" id="4.2.1.10" evidence="1"/>
<evidence type="ECO:0000313" key="2">
    <source>
        <dbReference type="Proteomes" id="UP000238479"/>
    </source>
</evidence>
<dbReference type="GO" id="GO:0003855">
    <property type="term" value="F:3-dehydroquinate dehydratase activity"/>
    <property type="evidence" value="ECO:0007669"/>
    <property type="project" value="UniProtKB-EC"/>
</dbReference>
<keyword evidence="2" id="KW-1185">Reference proteome</keyword>
<dbReference type="Proteomes" id="UP000238479">
    <property type="component" value="Chromosome 2"/>
</dbReference>
<comment type="caution">
    <text evidence="1">The sequence shown here is derived from an EMBL/GenBank/DDBJ whole genome shotgun (WGS) entry which is preliminary data.</text>
</comment>
<reference evidence="1 2" key="1">
    <citation type="journal article" date="2018" name="Nat. Genet.">
        <title>The Rosa genome provides new insights in the design of modern roses.</title>
        <authorList>
            <person name="Bendahmane M."/>
        </authorList>
    </citation>
    <scope>NUCLEOTIDE SEQUENCE [LARGE SCALE GENOMIC DNA]</scope>
    <source>
        <strain evidence="2">cv. Old Blush</strain>
    </source>
</reference>
<dbReference type="EMBL" id="PDCK01000040">
    <property type="protein sequence ID" value="PRQ49087.1"/>
    <property type="molecule type" value="Genomic_DNA"/>
</dbReference>
<dbReference type="EC" id="1.1.1.25" evidence="1"/>
<keyword evidence="1" id="KW-0456">Lyase</keyword>
<dbReference type="InterPro" id="IPR013785">
    <property type="entry name" value="Aldolase_TIM"/>
</dbReference>
<organism evidence="1 2">
    <name type="scientific">Rosa chinensis</name>
    <name type="common">China rose</name>
    <dbReference type="NCBI Taxonomy" id="74649"/>
    <lineage>
        <taxon>Eukaryota</taxon>
        <taxon>Viridiplantae</taxon>
        <taxon>Streptophyta</taxon>
        <taxon>Embryophyta</taxon>
        <taxon>Tracheophyta</taxon>
        <taxon>Spermatophyta</taxon>
        <taxon>Magnoliopsida</taxon>
        <taxon>eudicotyledons</taxon>
        <taxon>Gunneridae</taxon>
        <taxon>Pentapetalae</taxon>
        <taxon>rosids</taxon>
        <taxon>fabids</taxon>
        <taxon>Rosales</taxon>
        <taxon>Rosaceae</taxon>
        <taxon>Rosoideae</taxon>
        <taxon>Rosoideae incertae sedis</taxon>
        <taxon>Rosa</taxon>
    </lineage>
</organism>
<proteinExistence type="predicted"/>